<dbReference type="PANTHER" id="PTHR34180:SF1">
    <property type="entry name" value="BETA-ALANYL-DOPAMINE_CARCININE HYDROLASE"/>
    <property type="match status" value="1"/>
</dbReference>
<protein>
    <submittedName>
        <fullName evidence="3">C45 family autoproteolytic acyltransferase/hydrolase</fullName>
    </submittedName>
</protein>
<dbReference type="Pfam" id="PF03417">
    <property type="entry name" value="AAT"/>
    <property type="match status" value="1"/>
</dbReference>
<dbReference type="RefSeq" id="WP_393170226.1">
    <property type="nucleotide sequence ID" value="NZ_JBICRM010000018.1"/>
</dbReference>
<dbReference type="NCBIfam" id="NF040521">
    <property type="entry name" value="C45_proenzyme"/>
    <property type="match status" value="1"/>
</dbReference>
<dbReference type="PANTHER" id="PTHR34180">
    <property type="entry name" value="PEPTIDASE C45"/>
    <property type="match status" value="1"/>
</dbReference>
<dbReference type="InterPro" id="IPR047801">
    <property type="entry name" value="Peptidase_C45"/>
</dbReference>
<proteinExistence type="predicted"/>
<comment type="caution">
    <text evidence="3">The sequence shown here is derived from an EMBL/GenBank/DDBJ whole genome shotgun (WGS) entry which is preliminary data.</text>
</comment>
<dbReference type="GO" id="GO:0016746">
    <property type="term" value="F:acyltransferase activity"/>
    <property type="evidence" value="ECO:0007669"/>
    <property type="project" value="UniProtKB-KW"/>
</dbReference>
<dbReference type="EMBL" id="JBICRM010000018">
    <property type="protein sequence ID" value="MFG1706931.1"/>
    <property type="molecule type" value="Genomic_DNA"/>
</dbReference>
<dbReference type="Gene3D" id="3.60.60.10">
    <property type="entry name" value="Penicillin V Acylase, Chain A"/>
    <property type="match status" value="1"/>
</dbReference>
<evidence type="ECO:0000259" key="2">
    <source>
        <dbReference type="Pfam" id="PF03417"/>
    </source>
</evidence>
<dbReference type="InterPro" id="IPR005079">
    <property type="entry name" value="Peptidase_C45_hydrolase"/>
</dbReference>
<reference evidence="3 4" key="1">
    <citation type="submission" date="2024-10" db="EMBL/GenBank/DDBJ databases">
        <authorList>
            <person name="Topkara A.R."/>
            <person name="Saygin H."/>
        </authorList>
    </citation>
    <scope>NUCLEOTIDE SEQUENCE [LARGE SCALE GENOMIC DNA]</scope>
    <source>
        <strain evidence="3 4">M3C6</strain>
    </source>
</reference>
<dbReference type="Proteomes" id="UP001603978">
    <property type="component" value="Unassembled WGS sequence"/>
</dbReference>
<accession>A0ABW7AKF2</accession>
<keyword evidence="3" id="KW-0808">Transferase</keyword>
<name>A0ABW7AKF2_9ACTN</name>
<feature type="domain" description="Peptidase C45 hydrolase" evidence="2">
    <location>
        <begin position="131"/>
        <end position="361"/>
    </location>
</feature>
<dbReference type="Gene3D" id="1.10.10.2120">
    <property type="match status" value="1"/>
</dbReference>
<evidence type="ECO:0000256" key="1">
    <source>
        <dbReference type="SAM" id="MobiDB-lite"/>
    </source>
</evidence>
<organism evidence="3 4">
    <name type="scientific">Nonomuraea marmarensis</name>
    <dbReference type="NCBI Taxonomy" id="3351344"/>
    <lineage>
        <taxon>Bacteria</taxon>
        <taxon>Bacillati</taxon>
        <taxon>Actinomycetota</taxon>
        <taxon>Actinomycetes</taxon>
        <taxon>Streptosporangiales</taxon>
        <taxon>Streptosporangiaceae</taxon>
        <taxon>Nonomuraea</taxon>
    </lineage>
</organism>
<keyword evidence="3" id="KW-0012">Acyltransferase</keyword>
<evidence type="ECO:0000313" key="4">
    <source>
        <dbReference type="Proteomes" id="UP001603978"/>
    </source>
</evidence>
<sequence>MSLPAPGPARGPSFPRYRITGTPAQRGLMYGRLARREIQAAIAGYAAVFKHYQNWDWARVRQHATRFRPYIEDFSPASAQEMTGIAEGAQVDTADILALNTRSEIMFAAGAEAERMPMECTSFGLTAAVTADDTVLAGQNWDWILQARETAVLVEVAREDGPDFVTLVEAGMLAKIGLNESGVALCTNTLISSHLEGDLGVPYHILLRSVLDSDDGASAASGISNASRSNSANYLIVDKSGFCQDLETTPQDGGVQVFLPDDGIITHANHFLADHLTPRDVYLERKRHTLARKDLIDRNLRATEKLTIDRIKAVLGDHTGEPDNVCQHPNESLPRAERTCTVAGVILAPESGTMHVAAGNPCVGEWHELRLGG</sequence>
<dbReference type="InterPro" id="IPR047794">
    <property type="entry name" value="C45_proenzyme-like"/>
</dbReference>
<feature type="region of interest" description="Disordered" evidence="1">
    <location>
        <begin position="1"/>
        <end position="20"/>
    </location>
</feature>
<gene>
    <name evidence="3" type="ORF">ACFLIM_27435</name>
</gene>
<evidence type="ECO:0000313" key="3">
    <source>
        <dbReference type="EMBL" id="MFG1706931.1"/>
    </source>
</evidence>
<keyword evidence="4" id="KW-1185">Reference proteome</keyword>